<dbReference type="GO" id="GO:0020037">
    <property type="term" value="F:heme binding"/>
    <property type="evidence" value="ECO:0007669"/>
    <property type="project" value="InterPro"/>
</dbReference>
<evidence type="ECO:0000259" key="7">
    <source>
        <dbReference type="PROSITE" id="PS51007"/>
    </source>
</evidence>
<organism evidence="8 9">
    <name type="scientific">Isosphaera pallida (strain ATCC 43644 / DSM 9630 / IS1B)</name>
    <dbReference type="NCBI Taxonomy" id="575540"/>
    <lineage>
        <taxon>Bacteria</taxon>
        <taxon>Pseudomonadati</taxon>
        <taxon>Planctomycetota</taxon>
        <taxon>Planctomycetia</taxon>
        <taxon>Isosphaerales</taxon>
        <taxon>Isosphaeraceae</taxon>
        <taxon>Isosphaera</taxon>
    </lineage>
</organism>
<dbReference type="AlphaFoldDB" id="E8R1U9"/>
<dbReference type="eggNOG" id="COG2010">
    <property type="taxonomic scope" value="Bacteria"/>
</dbReference>
<keyword evidence="6" id="KW-0472">Membrane</keyword>
<keyword evidence="6" id="KW-1133">Transmembrane helix</keyword>
<reference key="1">
    <citation type="submission" date="2010-11" db="EMBL/GenBank/DDBJ databases">
        <title>The complete sequence of chromosome of Isophaera pallida ATCC 43644.</title>
        <authorList>
            <consortium name="US DOE Joint Genome Institute (JGI-PGF)"/>
            <person name="Lucas S."/>
            <person name="Copeland A."/>
            <person name="Lapidus A."/>
            <person name="Bruce D."/>
            <person name="Goodwin L."/>
            <person name="Pitluck S."/>
            <person name="Kyrpides N."/>
            <person name="Mavromatis K."/>
            <person name="Pagani I."/>
            <person name="Ivanova N."/>
            <person name="Saunders E."/>
            <person name="Brettin T."/>
            <person name="Detter J.C."/>
            <person name="Han C."/>
            <person name="Tapia R."/>
            <person name="Land M."/>
            <person name="Hauser L."/>
            <person name="Markowitz V."/>
            <person name="Cheng J.-F."/>
            <person name="Hugenholtz P."/>
            <person name="Woyke T."/>
            <person name="Wu D."/>
            <person name="Eisen J.A."/>
        </authorList>
    </citation>
    <scope>NUCLEOTIDE SEQUENCE</scope>
    <source>
        <strain>ATCC 43644</strain>
    </source>
</reference>
<dbReference type="Proteomes" id="UP000008631">
    <property type="component" value="Chromosome"/>
</dbReference>
<protein>
    <recommendedName>
        <fullName evidence="7">Cytochrome c domain-containing protein</fullName>
    </recommendedName>
</protein>
<evidence type="ECO:0000256" key="5">
    <source>
        <dbReference type="SAM" id="MobiDB-lite"/>
    </source>
</evidence>
<dbReference type="PANTHER" id="PTHR40394">
    <property type="entry name" value="LIPOPROTEIN-RELATED"/>
    <property type="match status" value="1"/>
</dbReference>
<dbReference type="Pfam" id="PF13442">
    <property type="entry name" value="Cytochrome_CBB3"/>
    <property type="match status" value="1"/>
</dbReference>
<proteinExistence type="predicted"/>
<gene>
    <name evidence="8" type="ordered locus">Isop_0780</name>
</gene>
<dbReference type="RefSeq" id="WP_013563660.1">
    <property type="nucleotide sequence ID" value="NC_014962.1"/>
</dbReference>
<keyword evidence="6" id="KW-0812">Transmembrane</keyword>
<feature type="region of interest" description="Disordered" evidence="5">
    <location>
        <begin position="216"/>
        <end position="274"/>
    </location>
</feature>
<dbReference type="InParanoid" id="E8R1U9"/>
<dbReference type="PROSITE" id="PS51007">
    <property type="entry name" value="CYTC"/>
    <property type="match status" value="1"/>
</dbReference>
<evidence type="ECO:0000256" key="3">
    <source>
        <dbReference type="ARBA" id="ARBA00023004"/>
    </source>
</evidence>
<sequence>MIKYVVGGWLVINLALVAILGFRGQISPNRPLMLLPDMDYQPKYTTQAKSEFFADGRTMRVPPEGTIPYGGGGGDYAADAGAIVRNADFLQADPELFEGKTADGQYVAVNPLFARAESEAERLALLQRGRQRYEIFCAVCHGSTGNGKGITTEYGMQGVANYHTDYVRNQPDGQIYNTITHGKGTMMPYGHAIRPRDRWAIVAYIRALQLSRGVQLAGPSTGTTAPPDAESAAPSGDVPADGATLKGESTSLLSPEASPTSMTTATTSEEFRKS</sequence>
<dbReference type="SUPFAM" id="SSF46626">
    <property type="entry name" value="Cytochrome c"/>
    <property type="match status" value="1"/>
</dbReference>
<dbReference type="STRING" id="575540.Isop_0780"/>
<dbReference type="PANTHER" id="PTHR40394:SF2">
    <property type="entry name" value="QUINOL:CYTOCHROME C OXIDOREDUCTASE MEMBRANE PROTEIN"/>
    <property type="match status" value="1"/>
</dbReference>
<dbReference type="OrthoDB" id="9773456at2"/>
<reference evidence="8 9" key="2">
    <citation type="journal article" date="2011" name="Stand. Genomic Sci.">
        <title>Complete genome sequence of Isosphaera pallida type strain (IS1B).</title>
        <authorList>
            <consortium name="US DOE Joint Genome Institute (JGI-PGF)"/>
            <person name="Goker M."/>
            <person name="Cleland D."/>
            <person name="Saunders E."/>
            <person name="Lapidus A."/>
            <person name="Nolan M."/>
            <person name="Lucas S."/>
            <person name="Hammon N."/>
            <person name="Deshpande S."/>
            <person name="Cheng J.F."/>
            <person name="Tapia R."/>
            <person name="Han C."/>
            <person name="Goodwin L."/>
            <person name="Pitluck S."/>
            <person name="Liolios K."/>
            <person name="Pagani I."/>
            <person name="Ivanova N."/>
            <person name="Mavromatis K."/>
            <person name="Pati A."/>
            <person name="Chen A."/>
            <person name="Palaniappan K."/>
            <person name="Land M."/>
            <person name="Hauser L."/>
            <person name="Chang Y.J."/>
            <person name="Jeffries C.D."/>
            <person name="Detter J.C."/>
            <person name="Beck B."/>
            <person name="Woyke T."/>
            <person name="Bristow J."/>
            <person name="Eisen J.A."/>
            <person name="Markowitz V."/>
            <person name="Hugenholtz P."/>
            <person name="Kyrpides N.C."/>
            <person name="Klenk H.P."/>
        </authorList>
    </citation>
    <scope>NUCLEOTIDE SEQUENCE [LARGE SCALE GENOMIC DNA]</scope>
    <source>
        <strain evidence="9">ATCC 43644 / DSM 9630 / IS1B</strain>
    </source>
</reference>
<evidence type="ECO:0000256" key="4">
    <source>
        <dbReference type="PROSITE-ProRule" id="PRU00433"/>
    </source>
</evidence>
<evidence type="ECO:0000256" key="6">
    <source>
        <dbReference type="SAM" id="Phobius"/>
    </source>
</evidence>
<feature type="transmembrane region" description="Helical" evidence="6">
    <location>
        <begin position="6"/>
        <end position="24"/>
    </location>
</feature>
<accession>E8R1U9</accession>
<dbReference type="InterPro" id="IPR009056">
    <property type="entry name" value="Cyt_c-like_dom"/>
</dbReference>
<evidence type="ECO:0000313" key="8">
    <source>
        <dbReference type="EMBL" id="ADV61371.1"/>
    </source>
</evidence>
<evidence type="ECO:0000256" key="2">
    <source>
        <dbReference type="ARBA" id="ARBA00022723"/>
    </source>
</evidence>
<keyword evidence="3 4" id="KW-0408">Iron</keyword>
<feature type="compositionally biased region" description="Low complexity" evidence="5">
    <location>
        <begin position="254"/>
        <end position="268"/>
    </location>
</feature>
<dbReference type="HOGENOM" id="CLU_088548_1_0_0"/>
<dbReference type="GO" id="GO:0046872">
    <property type="term" value="F:metal ion binding"/>
    <property type="evidence" value="ECO:0007669"/>
    <property type="project" value="UniProtKB-KW"/>
</dbReference>
<dbReference type="InterPro" id="IPR036909">
    <property type="entry name" value="Cyt_c-like_dom_sf"/>
</dbReference>
<dbReference type="EMBL" id="CP002353">
    <property type="protein sequence ID" value="ADV61371.1"/>
    <property type="molecule type" value="Genomic_DNA"/>
</dbReference>
<keyword evidence="9" id="KW-1185">Reference proteome</keyword>
<dbReference type="GO" id="GO:0009055">
    <property type="term" value="F:electron transfer activity"/>
    <property type="evidence" value="ECO:0007669"/>
    <property type="project" value="InterPro"/>
</dbReference>
<keyword evidence="1 4" id="KW-0349">Heme</keyword>
<dbReference type="KEGG" id="ipa:Isop_0780"/>
<evidence type="ECO:0000313" key="9">
    <source>
        <dbReference type="Proteomes" id="UP000008631"/>
    </source>
</evidence>
<dbReference type="Gene3D" id="1.10.760.10">
    <property type="entry name" value="Cytochrome c-like domain"/>
    <property type="match status" value="1"/>
</dbReference>
<keyword evidence="2 4" id="KW-0479">Metal-binding</keyword>
<feature type="domain" description="Cytochrome c" evidence="7">
    <location>
        <begin position="124"/>
        <end position="209"/>
    </location>
</feature>
<evidence type="ECO:0000256" key="1">
    <source>
        <dbReference type="ARBA" id="ARBA00022617"/>
    </source>
</evidence>
<name>E8R1U9_ISOPI</name>